<gene>
    <name evidence="1" type="ORF">J1605_015987</name>
</gene>
<accession>A0AB34GC85</accession>
<reference evidence="1 2" key="1">
    <citation type="submission" date="2022-11" db="EMBL/GenBank/DDBJ databases">
        <title>Whole genome sequence of Eschrichtius robustus ER-17-0199.</title>
        <authorList>
            <person name="Bruniche-Olsen A."/>
            <person name="Black A.N."/>
            <person name="Fields C.J."/>
            <person name="Walden K."/>
            <person name="Dewoody J.A."/>
        </authorList>
    </citation>
    <scope>NUCLEOTIDE SEQUENCE [LARGE SCALE GENOMIC DNA]</scope>
    <source>
        <strain evidence="1">ER-17-0199</strain>
        <tissue evidence="1">Blubber</tissue>
    </source>
</reference>
<sequence>MALSPCLGSVVHKTNGSAALPWLCPASGAGAGNGEKSLEAGERTPSLPPELSIYQDRLTNIPSFSAGQYQEEEVEMILAVFALNQSLYGDGLRYPILN</sequence>
<dbReference type="EMBL" id="JAIQCJ010002543">
    <property type="protein sequence ID" value="KAJ8775924.1"/>
    <property type="molecule type" value="Genomic_DNA"/>
</dbReference>
<evidence type="ECO:0000313" key="2">
    <source>
        <dbReference type="Proteomes" id="UP001159641"/>
    </source>
</evidence>
<dbReference type="Proteomes" id="UP001159641">
    <property type="component" value="Unassembled WGS sequence"/>
</dbReference>
<dbReference type="AlphaFoldDB" id="A0AB34GC85"/>
<proteinExistence type="predicted"/>
<organism evidence="1 2">
    <name type="scientific">Eschrichtius robustus</name>
    <name type="common">California gray whale</name>
    <name type="synonym">Eschrichtius gibbosus</name>
    <dbReference type="NCBI Taxonomy" id="9764"/>
    <lineage>
        <taxon>Eukaryota</taxon>
        <taxon>Metazoa</taxon>
        <taxon>Chordata</taxon>
        <taxon>Craniata</taxon>
        <taxon>Vertebrata</taxon>
        <taxon>Euteleostomi</taxon>
        <taxon>Mammalia</taxon>
        <taxon>Eutheria</taxon>
        <taxon>Laurasiatheria</taxon>
        <taxon>Artiodactyla</taxon>
        <taxon>Whippomorpha</taxon>
        <taxon>Cetacea</taxon>
        <taxon>Mysticeti</taxon>
        <taxon>Eschrichtiidae</taxon>
        <taxon>Eschrichtius</taxon>
    </lineage>
</organism>
<evidence type="ECO:0000313" key="1">
    <source>
        <dbReference type="EMBL" id="KAJ8775924.1"/>
    </source>
</evidence>
<comment type="caution">
    <text evidence="1">The sequence shown here is derived from an EMBL/GenBank/DDBJ whole genome shotgun (WGS) entry which is preliminary data.</text>
</comment>
<keyword evidence="2" id="KW-1185">Reference proteome</keyword>
<protein>
    <submittedName>
        <fullName evidence="1">Uncharacterized protein</fullName>
    </submittedName>
</protein>
<name>A0AB34GC85_ESCRO</name>